<evidence type="ECO:0000313" key="2">
    <source>
        <dbReference type="EMBL" id="KRN09016.1"/>
    </source>
</evidence>
<evidence type="ECO:0000313" key="3">
    <source>
        <dbReference type="Proteomes" id="UP000051521"/>
    </source>
</evidence>
<protein>
    <recommendedName>
        <fullName evidence="1">S-layer protein C-terminal domain-containing protein</fullName>
    </recommendedName>
</protein>
<dbReference type="PRINTS" id="PR01729">
    <property type="entry name" value="SURFACELAYER"/>
</dbReference>
<gene>
    <name evidence="2" type="ORF">FC38_GL001567</name>
</gene>
<sequence length="131" mass="14809">MPEANTMILTKTVMHKAKIYNKDGKAIGKKILAPSDVINVTSNVVTIQGTLYYKLVNTDQYIKVNNVDGTKRKIKHNSLVYTKNGKLANHRKLLKKGSIITTYGAPTIIKHKKVFKIDKNRYIKAINLELL</sequence>
<name>A0ABR5PTE2_9LACO</name>
<feature type="domain" description="S-layer protein C-terminal" evidence="1">
    <location>
        <begin position="64"/>
        <end position="125"/>
    </location>
</feature>
<dbReference type="Pfam" id="PF03217">
    <property type="entry name" value="SlpA"/>
    <property type="match status" value="1"/>
</dbReference>
<dbReference type="InterPro" id="IPR004903">
    <property type="entry name" value="S-layer_prot"/>
</dbReference>
<accession>A0ABR5PTE2</accession>
<dbReference type="EMBL" id="AYZO01000057">
    <property type="protein sequence ID" value="KRN09016.1"/>
    <property type="molecule type" value="Genomic_DNA"/>
</dbReference>
<proteinExistence type="predicted"/>
<dbReference type="InterPro" id="IPR024968">
    <property type="entry name" value="SlpA_C_lactobacillus"/>
</dbReference>
<reference evidence="2 3" key="1">
    <citation type="journal article" date="2015" name="Genome Announc.">
        <title>Expanding the biotechnology potential of lactobacilli through comparative genomics of 213 strains and associated genera.</title>
        <authorList>
            <person name="Sun Z."/>
            <person name="Harris H.M."/>
            <person name="McCann A."/>
            <person name="Guo C."/>
            <person name="Argimon S."/>
            <person name="Zhang W."/>
            <person name="Yang X."/>
            <person name="Jeffery I.B."/>
            <person name="Cooney J.C."/>
            <person name="Kagawa T.F."/>
            <person name="Liu W."/>
            <person name="Song Y."/>
            <person name="Salvetti E."/>
            <person name="Wrobel A."/>
            <person name="Rasinkangas P."/>
            <person name="Parkhill J."/>
            <person name="Rea M.C."/>
            <person name="O'Sullivan O."/>
            <person name="Ritari J."/>
            <person name="Douillard F.P."/>
            <person name="Paul Ross R."/>
            <person name="Yang R."/>
            <person name="Briner A.E."/>
            <person name="Felis G.E."/>
            <person name="de Vos W.M."/>
            <person name="Barrangou R."/>
            <person name="Klaenhammer T.R."/>
            <person name="Caufield P.W."/>
            <person name="Cui Y."/>
            <person name="Zhang H."/>
            <person name="O'Toole P.W."/>
        </authorList>
    </citation>
    <scope>NUCLEOTIDE SEQUENCE [LARGE SCALE GENOMIC DNA]</scope>
    <source>
        <strain evidence="2 3">DSM 23908</strain>
    </source>
</reference>
<keyword evidence="3" id="KW-1185">Reference proteome</keyword>
<evidence type="ECO:0000259" key="1">
    <source>
        <dbReference type="Pfam" id="PF03217"/>
    </source>
</evidence>
<dbReference type="Proteomes" id="UP000051521">
    <property type="component" value="Unassembled WGS sequence"/>
</dbReference>
<comment type="caution">
    <text evidence="2">The sequence shown here is derived from an EMBL/GenBank/DDBJ whole genome shotgun (WGS) entry which is preliminary data.</text>
</comment>
<organism evidence="2 3">
    <name type="scientific">Lactobacillus gigeriorum DSM 23908 = CRBIP 24.85</name>
    <dbReference type="NCBI Taxonomy" id="1423751"/>
    <lineage>
        <taxon>Bacteria</taxon>
        <taxon>Bacillati</taxon>
        <taxon>Bacillota</taxon>
        <taxon>Bacilli</taxon>
        <taxon>Lactobacillales</taxon>
        <taxon>Lactobacillaceae</taxon>
        <taxon>Lactobacillus</taxon>
    </lineage>
</organism>